<dbReference type="AlphaFoldDB" id="A0A0F9LQE8"/>
<reference evidence="1" key="1">
    <citation type="journal article" date="2015" name="Nature">
        <title>Complex archaea that bridge the gap between prokaryotes and eukaryotes.</title>
        <authorList>
            <person name="Spang A."/>
            <person name="Saw J.H."/>
            <person name="Jorgensen S.L."/>
            <person name="Zaremba-Niedzwiedzka K."/>
            <person name="Martijn J."/>
            <person name="Lind A.E."/>
            <person name="van Eijk R."/>
            <person name="Schleper C."/>
            <person name="Guy L."/>
            <person name="Ettema T.J."/>
        </authorList>
    </citation>
    <scope>NUCLEOTIDE SEQUENCE</scope>
</reference>
<gene>
    <name evidence="1" type="ORF">LCGC14_1553720</name>
</gene>
<evidence type="ECO:0000313" key="1">
    <source>
        <dbReference type="EMBL" id="KKM54168.1"/>
    </source>
</evidence>
<dbReference type="EMBL" id="LAZR01011910">
    <property type="protein sequence ID" value="KKM54168.1"/>
    <property type="molecule type" value="Genomic_DNA"/>
</dbReference>
<accession>A0A0F9LQE8</accession>
<proteinExistence type="predicted"/>
<name>A0A0F9LQE8_9ZZZZ</name>
<organism evidence="1">
    <name type="scientific">marine sediment metagenome</name>
    <dbReference type="NCBI Taxonomy" id="412755"/>
    <lineage>
        <taxon>unclassified sequences</taxon>
        <taxon>metagenomes</taxon>
        <taxon>ecological metagenomes</taxon>
    </lineage>
</organism>
<protein>
    <submittedName>
        <fullName evidence="1">Uncharacterized protein</fullName>
    </submittedName>
</protein>
<sequence length="306" mass="36703">MQLEKKYGLYPNRRALLREIRRVLHYENIKTIEQAKEIVGGNIYEPKKIISPEKEDMFIRDFKLLKGVELENKYSMSRRILIRNIKEIFRKRESLLLENVSSLEGIKIILNGKIYSIPKKFISPEREQEFIQDVNIGMKRRDLCWKYGIGTNVFYRELRRLCNVNGLRDIRKTSWNFPQRQIKYVSSEKENEFVKDLKSLTGVELQIKYNISDRRILLREIRRICNNENLNSMDGVKKYVGGKMYDRETLKKEVQPEMEFEFKNDVKHGLTSRELCDKYEFGTKVLYRELKRLLNEDSLKEARNKK</sequence>
<comment type="caution">
    <text evidence="1">The sequence shown here is derived from an EMBL/GenBank/DDBJ whole genome shotgun (WGS) entry which is preliminary data.</text>
</comment>